<accession>A0AAD7IHH7</accession>
<comment type="caution">
    <text evidence="1">The sequence shown here is derived from an EMBL/GenBank/DDBJ whole genome shotgun (WGS) entry which is preliminary data.</text>
</comment>
<name>A0AAD7IHH7_9AGAR</name>
<protein>
    <submittedName>
        <fullName evidence="1">Uncharacterized protein</fullName>
    </submittedName>
</protein>
<reference evidence="1" key="1">
    <citation type="submission" date="2023-03" db="EMBL/GenBank/DDBJ databases">
        <title>Massive genome expansion in bonnet fungi (Mycena s.s.) driven by repeated elements and novel gene families across ecological guilds.</title>
        <authorList>
            <consortium name="Lawrence Berkeley National Laboratory"/>
            <person name="Harder C.B."/>
            <person name="Miyauchi S."/>
            <person name="Viragh M."/>
            <person name="Kuo A."/>
            <person name="Thoen E."/>
            <person name="Andreopoulos B."/>
            <person name="Lu D."/>
            <person name="Skrede I."/>
            <person name="Drula E."/>
            <person name="Henrissat B."/>
            <person name="Morin E."/>
            <person name="Kohler A."/>
            <person name="Barry K."/>
            <person name="LaButti K."/>
            <person name="Morin E."/>
            <person name="Salamov A."/>
            <person name="Lipzen A."/>
            <person name="Mereny Z."/>
            <person name="Hegedus B."/>
            <person name="Baldrian P."/>
            <person name="Stursova M."/>
            <person name="Weitz H."/>
            <person name="Taylor A."/>
            <person name="Grigoriev I.V."/>
            <person name="Nagy L.G."/>
            <person name="Martin F."/>
            <person name="Kauserud H."/>
        </authorList>
    </citation>
    <scope>NUCLEOTIDE SEQUENCE</scope>
    <source>
        <strain evidence="1">CBHHK188m</strain>
    </source>
</reference>
<dbReference type="EMBL" id="JARJLG010000117">
    <property type="protein sequence ID" value="KAJ7742486.1"/>
    <property type="molecule type" value="Genomic_DNA"/>
</dbReference>
<evidence type="ECO:0000313" key="2">
    <source>
        <dbReference type="Proteomes" id="UP001215280"/>
    </source>
</evidence>
<gene>
    <name evidence="1" type="ORF">DFH07DRAFT_777721</name>
</gene>
<evidence type="ECO:0000313" key="1">
    <source>
        <dbReference type="EMBL" id="KAJ7742486.1"/>
    </source>
</evidence>
<sequence>MSPHPLTSKRHKGPTTYKLKLVVFWLFSFYSISTEFSARTTAENKLVYEWQGSTRAALKSRPKEDQDRAAERARAYQAKYRAKHREDLRMWEAQRRVKVYIHRYGYKAYSEYAQAKVERKCRALEKRLAREGCDDHIGNAPDDTRITS</sequence>
<proteinExistence type="predicted"/>
<dbReference type="AlphaFoldDB" id="A0AAD7IHH7"/>
<dbReference type="Proteomes" id="UP001215280">
    <property type="component" value="Unassembled WGS sequence"/>
</dbReference>
<keyword evidence="2" id="KW-1185">Reference proteome</keyword>
<organism evidence="1 2">
    <name type="scientific">Mycena maculata</name>
    <dbReference type="NCBI Taxonomy" id="230809"/>
    <lineage>
        <taxon>Eukaryota</taxon>
        <taxon>Fungi</taxon>
        <taxon>Dikarya</taxon>
        <taxon>Basidiomycota</taxon>
        <taxon>Agaricomycotina</taxon>
        <taxon>Agaricomycetes</taxon>
        <taxon>Agaricomycetidae</taxon>
        <taxon>Agaricales</taxon>
        <taxon>Marasmiineae</taxon>
        <taxon>Mycenaceae</taxon>
        <taxon>Mycena</taxon>
    </lineage>
</organism>